<keyword evidence="1" id="KW-1133">Transmembrane helix</keyword>
<comment type="caution">
    <text evidence="2">The sequence shown here is derived from an EMBL/GenBank/DDBJ whole genome shotgun (WGS) entry which is preliminary data.</text>
</comment>
<evidence type="ECO:0000313" key="2">
    <source>
        <dbReference type="EMBL" id="MFD2163253.1"/>
    </source>
</evidence>
<keyword evidence="1" id="KW-0812">Transmembrane</keyword>
<organism evidence="2 3">
    <name type="scientific">Paradesertivirga mongoliensis</name>
    <dbReference type="NCBI Taxonomy" id="2100740"/>
    <lineage>
        <taxon>Bacteria</taxon>
        <taxon>Pseudomonadati</taxon>
        <taxon>Bacteroidota</taxon>
        <taxon>Sphingobacteriia</taxon>
        <taxon>Sphingobacteriales</taxon>
        <taxon>Sphingobacteriaceae</taxon>
        <taxon>Paradesertivirga</taxon>
    </lineage>
</organism>
<dbReference type="RefSeq" id="WP_255901182.1">
    <property type="nucleotide sequence ID" value="NZ_JAFMZO010000002.1"/>
</dbReference>
<dbReference type="Proteomes" id="UP001597387">
    <property type="component" value="Unassembled WGS sequence"/>
</dbReference>
<keyword evidence="1" id="KW-0472">Membrane</keyword>
<gene>
    <name evidence="2" type="ORF">ACFSJU_12680</name>
</gene>
<protein>
    <submittedName>
        <fullName evidence="2">Uncharacterized protein</fullName>
    </submittedName>
</protein>
<evidence type="ECO:0000313" key="3">
    <source>
        <dbReference type="Proteomes" id="UP001597387"/>
    </source>
</evidence>
<reference evidence="3" key="1">
    <citation type="journal article" date="2019" name="Int. J. Syst. Evol. Microbiol.">
        <title>The Global Catalogue of Microorganisms (GCM) 10K type strain sequencing project: providing services to taxonomists for standard genome sequencing and annotation.</title>
        <authorList>
            <consortium name="The Broad Institute Genomics Platform"/>
            <consortium name="The Broad Institute Genome Sequencing Center for Infectious Disease"/>
            <person name="Wu L."/>
            <person name="Ma J."/>
        </authorList>
    </citation>
    <scope>NUCLEOTIDE SEQUENCE [LARGE SCALE GENOMIC DNA]</scope>
    <source>
        <strain evidence="3">KCTC 42217</strain>
    </source>
</reference>
<sequence length="60" mass="7175">MAELHVQRKRRSPWLLWLIIILIIAAVLYYLYVNYYQDETLASFHDVAPLFYKSLITSIT</sequence>
<accession>A0ABW4ZMF0</accession>
<dbReference type="EMBL" id="JBHUHZ010000002">
    <property type="protein sequence ID" value="MFD2163253.1"/>
    <property type="molecule type" value="Genomic_DNA"/>
</dbReference>
<proteinExistence type="predicted"/>
<keyword evidence="3" id="KW-1185">Reference proteome</keyword>
<feature type="transmembrane region" description="Helical" evidence="1">
    <location>
        <begin position="12"/>
        <end position="32"/>
    </location>
</feature>
<evidence type="ECO:0000256" key="1">
    <source>
        <dbReference type="SAM" id="Phobius"/>
    </source>
</evidence>
<name>A0ABW4ZMF0_9SPHI</name>